<dbReference type="InterPro" id="IPR025857">
    <property type="entry name" value="MacB_PCD"/>
</dbReference>
<dbReference type="Pfam" id="PF02687">
    <property type="entry name" value="FtsX"/>
    <property type="match status" value="1"/>
</dbReference>
<feature type="transmembrane region" description="Helical" evidence="7">
    <location>
        <begin position="34"/>
        <end position="56"/>
    </location>
</feature>
<gene>
    <name evidence="10" type="ORF">E1262_29815</name>
</gene>
<protein>
    <submittedName>
        <fullName evidence="10">ABC transporter permease</fullName>
    </submittedName>
</protein>
<evidence type="ECO:0000256" key="6">
    <source>
        <dbReference type="ARBA" id="ARBA00038076"/>
    </source>
</evidence>
<dbReference type="RefSeq" id="WP_132107975.1">
    <property type="nucleotide sequence ID" value="NZ_SMLB01000087.1"/>
</dbReference>
<keyword evidence="11" id="KW-1185">Reference proteome</keyword>
<dbReference type="InterPro" id="IPR050250">
    <property type="entry name" value="Macrolide_Exporter_MacB"/>
</dbReference>
<evidence type="ECO:0000313" key="10">
    <source>
        <dbReference type="EMBL" id="TDD63872.1"/>
    </source>
</evidence>
<feature type="transmembrane region" description="Helical" evidence="7">
    <location>
        <begin position="333"/>
        <end position="356"/>
    </location>
</feature>
<keyword evidence="5 7" id="KW-0472">Membrane</keyword>
<keyword evidence="3 7" id="KW-0812">Transmembrane</keyword>
<accession>A0A4R5A2Z9</accession>
<dbReference type="PANTHER" id="PTHR30572:SF4">
    <property type="entry name" value="ABC TRANSPORTER PERMEASE YTRF"/>
    <property type="match status" value="1"/>
</dbReference>
<keyword evidence="2" id="KW-1003">Cell membrane</keyword>
<feature type="domain" description="ABC3 transporter permease C-terminal" evidence="8">
    <location>
        <begin position="284"/>
        <end position="396"/>
    </location>
</feature>
<evidence type="ECO:0000256" key="1">
    <source>
        <dbReference type="ARBA" id="ARBA00004651"/>
    </source>
</evidence>
<dbReference type="AlphaFoldDB" id="A0A4R5A2Z9"/>
<name>A0A4R5A2Z9_9ACTN</name>
<evidence type="ECO:0000256" key="3">
    <source>
        <dbReference type="ARBA" id="ARBA00022692"/>
    </source>
</evidence>
<proteinExistence type="inferred from homology"/>
<keyword evidence="4 7" id="KW-1133">Transmembrane helix</keyword>
<comment type="subcellular location">
    <subcellularLocation>
        <location evidence="1">Cell membrane</location>
        <topology evidence="1">Multi-pass membrane protein</topology>
    </subcellularLocation>
</comment>
<sequence>MSRPTDVVSARSRLRPRDTVRVAFSGLRARPLRAVLSALGIAVGIAAMVAVVGISASSREQVNQQLDALGTNLLTVAPSQSFVSEAQLPQESVDMVARLDDVTSVSAVGIVPDAAVYRSDEIDPNQTNAIAVSAARTDLLDTVSATVASGRWLDDVLSAFPVVVLGSETAELLGISRTDGEVQVWLGGEWFTVAGVLDPVPLAPELDTSALIGWPAAESLLGFDGAPTTVYQRVAEGAIDEVRTLLPATVDPAAPEEVAVSRPSDALAAQAATDETLTTLLLALGGVALLVGGIGVANTMVIAVLERRSEVGLRRALGATRAHIRRQFLGESVLLAALGGGGGALLGGAATAAFASSREWPFALPVWVLAGAAGATIVVGALAGAYPAARAARMPPTAALSAV</sequence>
<comment type="similarity">
    <text evidence="6">Belongs to the ABC-4 integral membrane protein family.</text>
</comment>
<dbReference type="OrthoDB" id="9780560at2"/>
<evidence type="ECO:0000256" key="7">
    <source>
        <dbReference type="SAM" id="Phobius"/>
    </source>
</evidence>
<evidence type="ECO:0000313" key="11">
    <source>
        <dbReference type="Proteomes" id="UP000295217"/>
    </source>
</evidence>
<dbReference type="Proteomes" id="UP000295217">
    <property type="component" value="Unassembled WGS sequence"/>
</dbReference>
<evidence type="ECO:0000256" key="2">
    <source>
        <dbReference type="ARBA" id="ARBA00022475"/>
    </source>
</evidence>
<dbReference type="GO" id="GO:0022857">
    <property type="term" value="F:transmembrane transporter activity"/>
    <property type="evidence" value="ECO:0007669"/>
    <property type="project" value="TreeGrafter"/>
</dbReference>
<dbReference type="PANTHER" id="PTHR30572">
    <property type="entry name" value="MEMBRANE COMPONENT OF TRANSPORTER-RELATED"/>
    <property type="match status" value="1"/>
</dbReference>
<evidence type="ECO:0000256" key="5">
    <source>
        <dbReference type="ARBA" id="ARBA00023136"/>
    </source>
</evidence>
<evidence type="ECO:0000256" key="4">
    <source>
        <dbReference type="ARBA" id="ARBA00022989"/>
    </source>
</evidence>
<dbReference type="GO" id="GO:0005886">
    <property type="term" value="C:plasma membrane"/>
    <property type="evidence" value="ECO:0007669"/>
    <property type="project" value="UniProtKB-SubCell"/>
</dbReference>
<evidence type="ECO:0000259" key="8">
    <source>
        <dbReference type="Pfam" id="PF02687"/>
    </source>
</evidence>
<reference evidence="10 11" key="1">
    <citation type="submission" date="2019-02" db="EMBL/GenBank/DDBJ databases">
        <title>Draft genome sequences of novel Actinobacteria.</title>
        <authorList>
            <person name="Sahin N."/>
            <person name="Ay H."/>
            <person name="Saygin H."/>
        </authorList>
    </citation>
    <scope>NUCLEOTIDE SEQUENCE [LARGE SCALE GENOMIC DNA]</scope>
    <source>
        <strain evidence="10 11">8K307</strain>
    </source>
</reference>
<organism evidence="10 11">
    <name type="scientific">Jiangella aurantiaca</name>
    <dbReference type="NCBI Taxonomy" id="2530373"/>
    <lineage>
        <taxon>Bacteria</taxon>
        <taxon>Bacillati</taxon>
        <taxon>Actinomycetota</taxon>
        <taxon>Actinomycetes</taxon>
        <taxon>Jiangellales</taxon>
        <taxon>Jiangellaceae</taxon>
        <taxon>Jiangella</taxon>
    </lineage>
</organism>
<feature type="transmembrane region" description="Helical" evidence="7">
    <location>
        <begin position="280"/>
        <end position="305"/>
    </location>
</feature>
<dbReference type="InterPro" id="IPR003838">
    <property type="entry name" value="ABC3_permease_C"/>
</dbReference>
<feature type="transmembrane region" description="Helical" evidence="7">
    <location>
        <begin position="362"/>
        <end position="386"/>
    </location>
</feature>
<comment type="caution">
    <text evidence="10">The sequence shown here is derived from an EMBL/GenBank/DDBJ whole genome shotgun (WGS) entry which is preliminary data.</text>
</comment>
<dbReference type="EMBL" id="SMLB01000087">
    <property type="protein sequence ID" value="TDD63872.1"/>
    <property type="molecule type" value="Genomic_DNA"/>
</dbReference>
<evidence type="ECO:0000259" key="9">
    <source>
        <dbReference type="Pfam" id="PF12704"/>
    </source>
</evidence>
<dbReference type="Pfam" id="PF12704">
    <property type="entry name" value="MacB_PCD"/>
    <property type="match status" value="1"/>
</dbReference>
<feature type="domain" description="MacB-like periplasmic core" evidence="9">
    <location>
        <begin position="35"/>
        <end position="238"/>
    </location>
</feature>